<keyword evidence="3" id="KW-1185">Reference proteome</keyword>
<gene>
    <name evidence="2" type="ORF">D1627_00050</name>
</gene>
<evidence type="ECO:0000313" key="3">
    <source>
        <dbReference type="Proteomes" id="UP000266005"/>
    </source>
</evidence>
<dbReference type="InterPro" id="IPR038740">
    <property type="entry name" value="BioF2-like_GNAT_dom"/>
</dbReference>
<dbReference type="Proteomes" id="UP000266005">
    <property type="component" value="Unassembled WGS sequence"/>
</dbReference>
<dbReference type="AlphaFoldDB" id="A0A399SK72"/>
<evidence type="ECO:0000313" key="2">
    <source>
        <dbReference type="EMBL" id="RIJ42307.1"/>
    </source>
</evidence>
<feature type="domain" description="BioF2-like acetyltransferase" evidence="1">
    <location>
        <begin position="190"/>
        <end position="333"/>
    </location>
</feature>
<proteinExistence type="predicted"/>
<evidence type="ECO:0000259" key="1">
    <source>
        <dbReference type="Pfam" id="PF13480"/>
    </source>
</evidence>
<dbReference type="OrthoDB" id="500470at2"/>
<organism evidence="2 3">
    <name type="scientific">Pontibacter oryzae</name>
    <dbReference type="NCBI Taxonomy" id="2304593"/>
    <lineage>
        <taxon>Bacteria</taxon>
        <taxon>Pseudomonadati</taxon>
        <taxon>Bacteroidota</taxon>
        <taxon>Cytophagia</taxon>
        <taxon>Cytophagales</taxon>
        <taxon>Hymenobacteraceae</taxon>
        <taxon>Pontibacter</taxon>
    </lineage>
</organism>
<dbReference type="EMBL" id="QWGE01000001">
    <property type="protein sequence ID" value="RIJ42307.1"/>
    <property type="molecule type" value="Genomic_DNA"/>
</dbReference>
<dbReference type="GO" id="GO:0016740">
    <property type="term" value="F:transferase activity"/>
    <property type="evidence" value="ECO:0007669"/>
    <property type="project" value="UniProtKB-KW"/>
</dbReference>
<reference evidence="3" key="1">
    <citation type="submission" date="2018-08" db="EMBL/GenBank/DDBJ databases">
        <title>Mucilaginibacter sp. MYSH2.</title>
        <authorList>
            <person name="Seo T."/>
        </authorList>
    </citation>
    <scope>NUCLEOTIDE SEQUENCE [LARGE SCALE GENOMIC DNA]</scope>
    <source>
        <strain evidence="3">KIRAN</strain>
    </source>
</reference>
<dbReference type="InterPro" id="IPR016181">
    <property type="entry name" value="Acyl_CoA_acyltransferase"/>
</dbReference>
<comment type="caution">
    <text evidence="2">The sequence shown here is derived from an EMBL/GenBank/DDBJ whole genome shotgun (WGS) entry which is preliminary data.</text>
</comment>
<protein>
    <submittedName>
        <fullName evidence="2">GNAT family N-acetyltransferase</fullName>
    </submittedName>
</protein>
<dbReference type="Gene3D" id="3.40.630.30">
    <property type="match status" value="1"/>
</dbReference>
<dbReference type="Pfam" id="PF13480">
    <property type="entry name" value="Acetyltransf_6"/>
    <property type="match status" value="1"/>
</dbReference>
<accession>A0A399SK72</accession>
<dbReference type="SUPFAM" id="SSF55729">
    <property type="entry name" value="Acyl-CoA N-acyltransferases (Nat)"/>
    <property type="match status" value="1"/>
</dbReference>
<dbReference type="RefSeq" id="WP_119430192.1">
    <property type="nucleotide sequence ID" value="NZ_QWGE01000001.1"/>
</dbReference>
<keyword evidence="2" id="KW-0808">Transferase</keyword>
<sequence length="565" mass="64024">MSKNDILFPELKTLASDNSLIGSLELITGGDVLKIMESSKFLAEWGQLYEVCPWGTVFQSPDYVKCWYQCFGDKHNPILVVARQESALTGVLPLAENIKGLGIAGAGGWSAYYHTWLATPTNGNTFIAAALDLIRQNYPNQDIFFKYLPPQTPTKWFQENQAWAKRSVIRLFTRPILNFSHPSVDKLLNKKQFKSNYNKFKRMGAVQFSTITDVDEFTAVLNTLANFHDFRKGYMFRTMPFRENPALKRYLFGLFKKGLLELNALRVNGELVAGATTIIGKNKCMHGAGINAHSPVYYRFGPSFLALNLVSLKLKAEGYDYLDLTPGGHKYKERHANAHEDIVELRITSKNKAFLLNNFFVLKEVVKEKLAKHSIDPRTLHQRFNKSLLDAATKAGHALGILKLFQKKVSEKPKFENLVYKFTPGSVYQNQSIPIDKNNIAHILSYAPNGTGICKWEFMQQAKSNFDHNSVAYSYAENGVLQFLIWHIASSAKQVNGSKQHHAEPLLMHLYCHSKAINRLPLFLVSVFDELCKEQSCTGMYLQGMNFSARLKKELRLEGKAVEEV</sequence>
<name>A0A399SK72_9BACT</name>